<proteinExistence type="predicted"/>
<reference evidence="1" key="2">
    <citation type="journal article" date="2015" name="Fish Shellfish Immunol.">
        <title>Early steps in the European eel (Anguilla anguilla)-Vibrio vulnificus interaction in the gills: Role of the RtxA13 toxin.</title>
        <authorList>
            <person name="Callol A."/>
            <person name="Pajuelo D."/>
            <person name="Ebbesson L."/>
            <person name="Teles M."/>
            <person name="MacKenzie S."/>
            <person name="Amaro C."/>
        </authorList>
    </citation>
    <scope>NUCLEOTIDE SEQUENCE</scope>
</reference>
<accession>A0A0E9W2K5</accession>
<name>A0A0E9W2K5_ANGAN</name>
<dbReference type="AlphaFoldDB" id="A0A0E9W2K5"/>
<evidence type="ECO:0000313" key="1">
    <source>
        <dbReference type="EMBL" id="JAH83770.1"/>
    </source>
</evidence>
<reference evidence="1" key="1">
    <citation type="submission" date="2014-11" db="EMBL/GenBank/DDBJ databases">
        <authorList>
            <person name="Amaro Gonzalez C."/>
        </authorList>
    </citation>
    <scope>NUCLEOTIDE SEQUENCE</scope>
</reference>
<sequence length="30" mass="3438">MASFDEDLDRAIRQACLVLSVNGCKYKEYV</sequence>
<organism evidence="1">
    <name type="scientific">Anguilla anguilla</name>
    <name type="common">European freshwater eel</name>
    <name type="synonym">Muraena anguilla</name>
    <dbReference type="NCBI Taxonomy" id="7936"/>
    <lineage>
        <taxon>Eukaryota</taxon>
        <taxon>Metazoa</taxon>
        <taxon>Chordata</taxon>
        <taxon>Craniata</taxon>
        <taxon>Vertebrata</taxon>
        <taxon>Euteleostomi</taxon>
        <taxon>Actinopterygii</taxon>
        <taxon>Neopterygii</taxon>
        <taxon>Teleostei</taxon>
        <taxon>Anguilliformes</taxon>
        <taxon>Anguillidae</taxon>
        <taxon>Anguilla</taxon>
    </lineage>
</organism>
<protein>
    <submittedName>
        <fullName evidence="1">Uncharacterized protein</fullName>
    </submittedName>
</protein>
<dbReference type="EMBL" id="GBXM01024807">
    <property type="protein sequence ID" value="JAH83770.1"/>
    <property type="molecule type" value="Transcribed_RNA"/>
</dbReference>